<evidence type="ECO:0000313" key="2">
    <source>
        <dbReference type="Proteomes" id="UP001499878"/>
    </source>
</evidence>
<reference evidence="2" key="1">
    <citation type="journal article" date="2019" name="Int. J. Syst. Evol. Microbiol.">
        <title>The Global Catalogue of Microorganisms (GCM) 10K type strain sequencing project: providing services to taxonomists for standard genome sequencing and annotation.</title>
        <authorList>
            <consortium name="The Broad Institute Genomics Platform"/>
            <consortium name="The Broad Institute Genome Sequencing Center for Infectious Disease"/>
            <person name="Wu L."/>
            <person name="Ma J."/>
        </authorList>
    </citation>
    <scope>NUCLEOTIDE SEQUENCE [LARGE SCALE GENOMIC DNA]</scope>
    <source>
        <strain evidence="2">JCM 18306</strain>
    </source>
</reference>
<dbReference type="EMBL" id="BAABJR010000028">
    <property type="protein sequence ID" value="GAA5216887.1"/>
    <property type="molecule type" value="Genomic_DNA"/>
</dbReference>
<proteinExistence type="predicted"/>
<dbReference type="Proteomes" id="UP001499878">
    <property type="component" value="Unassembled WGS sequence"/>
</dbReference>
<keyword evidence="2" id="KW-1185">Reference proteome</keyword>
<evidence type="ECO:0000313" key="1">
    <source>
        <dbReference type="EMBL" id="GAA5216887.1"/>
    </source>
</evidence>
<name>A0ABP9TDJ0_9ACTN</name>
<accession>A0ABP9TDJ0</accession>
<dbReference type="RefSeq" id="WP_345637804.1">
    <property type="nucleotide sequence ID" value="NZ_BAABJR010000028.1"/>
</dbReference>
<organism evidence="1 2">
    <name type="scientific">Streptomyces thinghirensis</name>
    <dbReference type="NCBI Taxonomy" id="551547"/>
    <lineage>
        <taxon>Bacteria</taxon>
        <taxon>Bacillati</taxon>
        <taxon>Actinomycetota</taxon>
        <taxon>Actinomycetes</taxon>
        <taxon>Kitasatosporales</taxon>
        <taxon>Streptomycetaceae</taxon>
        <taxon>Streptomyces</taxon>
    </lineage>
</organism>
<comment type="caution">
    <text evidence="1">The sequence shown here is derived from an EMBL/GenBank/DDBJ whole genome shotgun (WGS) entry which is preliminary data.</text>
</comment>
<sequence length="210" mass="23524">MEHKLSRTEDGQTELTIRWSSEDDPMGFLYGWVAKGYLESFLRTFPKPGEGGNPTDADDAYHLAVGLNWLAEHTDRRLELLLLLLRDKYKASWGTLGAALDAPRSTAKSRYQKVARQYAEHGDYVDETGIHSGPPAEVKQLVENRLLSRDDQDRSLERAVTKLKAGGRVHHRLDNARQGTAVKTALGQWVIDWDDEGELLTSGEDIVPLG</sequence>
<protein>
    <submittedName>
        <fullName evidence="1">Uncharacterized protein</fullName>
    </submittedName>
</protein>
<gene>
    <name evidence="1" type="ORF">GCM10023323_71730</name>
</gene>